<sequence length="566" mass="57445">MSAPTQTRPASPTTPARARRVTRHLAGLLPGPADLRPVRRHWRGDLLAGVTVGVVALPLALAFGISSGLDASAGIVTAIVAGLVAAVFGGSNVQVSGPTGAMAVILAPIVASHGAGAVVVISIMAGLVLVAAGLLRLGRVVVYIPWPVIEGFTAGIAIIIALQQVPLALDGHADHGARPLAAAVDVARGADWSRAWQPLAVTVAVVALVEALRRWLPRVPGALVAVVLATAVAQLAGLDIARIGALPSTLPAPQLPAVDLGALQPLVGPALAVAALAAIESLLSARVAAGMDPRTGRVLPDREVVGQGLASIASGLFGGMPATGAIARTAVNVRAGARSRLASVTHAVLLAAVIAVGAGLAGAIPLSALAGVLISTTLHMVRPAEVRALLRVSRSAAATFVVTIACTVFLDLITAVEVGVALAAFFALRTLSRTTSVRREQLPGPARPGDEQIALLTVSGSLFFGAADRIMDDIADSRAVVVVLRLSALGLMDPTGARRLGEVVTQLEARGVTVLIKGLRPEHVVVADRSGMIGSLRYAAHRFDTLEDAVAHAREHVSGAHADAEG</sequence>
<feature type="transmembrane region" description="Helical" evidence="5">
    <location>
        <begin position="347"/>
        <end position="374"/>
    </location>
</feature>
<dbReference type="EMBL" id="RKHQ01000001">
    <property type="protein sequence ID" value="ROR97680.1"/>
    <property type="molecule type" value="Genomic_DNA"/>
</dbReference>
<dbReference type="InterPro" id="IPR001902">
    <property type="entry name" value="SLC26A/SulP_fam"/>
</dbReference>
<proteinExistence type="predicted"/>
<evidence type="ECO:0000313" key="8">
    <source>
        <dbReference type="Proteomes" id="UP000275356"/>
    </source>
</evidence>
<feature type="transmembrane region" description="Helical" evidence="5">
    <location>
        <begin position="101"/>
        <end position="134"/>
    </location>
</feature>
<keyword evidence="2 5" id="KW-0812">Transmembrane</keyword>
<feature type="transmembrane region" description="Helical" evidence="5">
    <location>
        <begin position="71"/>
        <end position="89"/>
    </location>
</feature>
<dbReference type="PROSITE" id="PS50801">
    <property type="entry name" value="STAS"/>
    <property type="match status" value="1"/>
</dbReference>
<gene>
    <name evidence="7" type="ORF">EDD28_2285</name>
</gene>
<comment type="caution">
    <text evidence="7">The sequence shown here is derived from an EMBL/GenBank/DDBJ whole genome shotgun (WGS) entry which is preliminary data.</text>
</comment>
<dbReference type="Gene3D" id="3.30.750.24">
    <property type="entry name" value="STAS domain"/>
    <property type="match status" value="1"/>
</dbReference>
<feature type="domain" description="STAS" evidence="6">
    <location>
        <begin position="451"/>
        <end position="553"/>
    </location>
</feature>
<dbReference type="GO" id="GO:0055085">
    <property type="term" value="P:transmembrane transport"/>
    <property type="evidence" value="ECO:0007669"/>
    <property type="project" value="InterPro"/>
</dbReference>
<dbReference type="SUPFAM" id="SSF52091">
    <property type="entry name" value="SpoIIaa-like"/>
    <property type="match status" value="1"/>
</dbReference>
<keyword evidence="3 5" id="KW-1133">Transmembrane helix</keyword>
<protein>
    <submittedName>
        <fullName evidence="7">SulP family sulfate permease</fullName>
    </submittedName>
</protein>
<dbReference type="GO" id="GO:0016020">
    <property type="term" value="C:membrane"/>
    <property type="evidence" value="ECO:0007669"/>
    <property type="project" value="UniProtKB-SubCell"/>
</dbReference>
<feature type="transmembrane region" description="Helical" evidence="5">
    <location>
        <begin position="222"/>
        <end position="243"/>
    </location>
</feature>
<feature type="transmembrane region" description="Helical" evidence="5">
    <location>
        <begin position="263"/>
        <end position="283"/>
    </location>
</feature>
<evidence type="ECO:0000256" key="2">
    <source>
        <dbReference type="ARBA" id="ARBA00022692"/>
    </source>
</evidence>
<dbReference type="PANTHER" id="PTHR11814">
    <property type="entry name" value="SULFATE TRANSPORTER"/>
    <property type="match status" value="1"/>
</dbReference>
<evidence type="ECO:0000259" key="6">
    <source>
        <dbReference type="PROSITE" id="PS50801"/>
    </source>
</evidence>
<accession>A0A3N2DD16</accession>
<dbReference type="Pfam" id="PF01740">
    <property type="entry name" value="STAS"/>
    <property type="match status" value="1"/>
</dbReference>
<comment type="subcellular location">
    <subcellularLocation>
        <location evidence="1">Membrane</location>
        <topology evidence="1">Multi-pass membrane protein</topology>
    </subcellularLocation>
</comment>
<dbReference type="InterPro" id="IPR036513">
    <property type="entry name" value="STAS_dom_sf"/>
</dbReference>
<feature type="transmembrane region" description="Helical" evidence="5">
    <location>
        <begin position="46"/>
        <end position="65"/>
    </location>
</feature>
<evidence type="ECO:0000313" key="7">
    <source>
        <dbReference type="EMBL" id="ROR97680.1"/>
    </source>
</evidence>
<dbReference type="Proteomes" id="UP000275356">
    <property type="component" value="Unassembled WGS sequence"/>
</dbReference>
<organism evidence="7 8">
    <name type="scientific">Salana multivorans</name>
    <dbReference type="NCBI Taxonomy" id="120377"/>
    <lineage>
        <taxon>Bacteria</taxon>
        <taxon>Bacillati</taxon>
        <taxon>Actinomycetota</taxon>
        <taxon>Actinomycetes</taxon>
        <taxon>Micrococcales</taxon>
        <taxon>Beutenbergiaceae</taxon>
        <taxon>Salana</taxon>
    </lineage>
</organism>
<dbReference type="AlphaFoldDB" id="A0A3N2DD16"/>
<feature type="transmembrane region" description="Helical" evidence="5">
    <location>
        <begin position="140"/>
        <end position="162"/>
    </location>
</feature>
<reference evidence="7 8" key="1">
    <citation type="submission" date="2018-11" db="EMBL/GenBank/DDBJ databases">
        <title>Sequencing the genomes of 1000 actinobacteria strains.</title>
        <authorList>
            <person name="Klenk H.-P."/>
        </authorList>
    </citation>
    <scope>NUCLEOTIDE SEQUENCE [LARGE SCALE GENOMIC DNA]</scope>
    <source>
        <strain evidence="7 8">DSM 13521</strain>
    </source>
</reference>
<dbReference type="CDD" id="cd07042">
    <property type="entry name" value="STAS_SulP_like_sulfate_transporter"/>
    <property type="match status" value="1"/>
</dbReference>
<dbReference type="RefSeq" id="WP_123739688.1">
    <property type="nucleotide sequence ID" value="NZ_RKHQ01000001.1"/>
</dbReference>
<feature type="transmembrane region" description="Helical" evidence="5">
    <location>
        <begin position="395"/>
        <end position="428"/>
    </location>
</feature>
<evidence type="ECO:0000256" key="5">
    <source>
        <dbReference type="SAM" id="Phobius"/>
    </source>
</evidence>
<feature type="transmembrane region" description="Helical" evidence="5">
    <location>
        <begin position="304"/>
        <end position="327"/>
    </location>
</feature>
<evidence type="ECO:0000256" key="4">
    <source>
        <dbReference type="ARBA" id="ARBA00023136"/>
    </source>
</evidence>
<evidence type="ECO:0000256" key="1">
    <source>
        <dbReference type="ARBA" id="ARBA00004141"/>
    </source>
</evidence>
<dbReference type="InterPro" id="IPR002645">
    <property type="entry name" value="STAS_dom"/>
</dbReference>
<keyword evidence="4 5" id="KW-0472">Membrane</keyword>
<name>A0A3N2DD16_9MICO</name>
<dbReference type="OrthoDB" id="9771198at2"/>
<evidence type="ECO:0000256" key="3">
    <source>
        <dbReference type="ARBA" id="ARBA00022989"/>
    </source>
</evidence>
<dbReference type="Pfam" id="PF00916">
    <property type="entry name" value="Sulfate_transp"/>
    <property type="match status" value="1"/>
</dbReference>
<keyword evidence="8" id="KW-1185">Reference proteome</keyword>
<dbReference type="InterPro" id="IPR011547">
    <property type="entry name" value="SLC26A/SulP_dom"/>
</dbReference>